<dbReference type="Pfam" id="PF02683">
    <property type="entry name" value="DsbD_TM"/>
    <property type="match status" value="1"/>
</dbReference>
<dbReference type="EMBL" id="JAWJAY010000001">
    <property type="protein sequence ID" value="MDV2884941.1"/>
    <property type="molecule type" value="Genomic_DNA"/>
</dbReference>
<feature type="transmembrane region" description="Helical" evidence="6">
    <location>
        <begin position="160"/>
        <end position="184"/>
    </location>
</feature>
<dbReference type="RefSeq" id="WP_323466365.1">
    <property type="nucleotide sequence ID" value="NZ_CP144224.1"/>
</dbReference>
<organism evidence="8 9">
    <name type="scientific">Alkalihalophilus pseudofirmus</name>
    <name type="common">Bacillus pseudofirmus</name>
    <dbReference type="NCBI Taxonomy" id="79885"/>
    <lineage>
        <taxon>Bacteria</taxon>
        <taxon>Bacillati</taxon>
        <taxon>Bacillota</taxon>
        <taxon>Bacilli</taxon>
        <taxon>Bacillales</taxon>
        <taxon>Bacillaceae</taxon>
        <taxon>Alkalihalophilus</taxon>
    </lineage>
</organism>
<evidence type="ECO:0000313" key="8">
    <source>
        <dbReference type="EMBL" id="MDV2884941.1"/>
    </source>
</evidence>
<dbReference type="InterPro" id="IPR003834">
    <property type="entry name" value="Cyt_c_assmbl_TM_dom"/>
</dbReference>
<comment type="subcellular location">
    <subcellularLocation>
        <location evidence="1">Membrane</location>
        <topology evidence="1">Multi-pass membrane protein</topology>
    </subcellularLocation>
</comment>
<feature type="transmembrane region" description="Helical" evidence="6">
    <location>
        <begin position="47"/>
        <end position="69"/>
    </location>
</feature>
<keyword evidence="5 6" id="KW-0472">Membrane</keyword>
<dbReference type="GO" id="GO:0016020">
    <property type="term" value="C:membrane"/>
    <property type="evidence" value="ECO:0007669"/>
    <property type="project" value="UniProtKB-SubCell"/>
</dbReference>
<evidence type="ECO:0000256" key="2">
    <source>
        <dbReference type="ARBA" id="ARBA00006143"/>
    </source>
</evidence>
<comment type="caution">
    <text evidence="8">The sequence shown here is derived from an EMBL/GenBank/DDBJ whole genome shotgun (WGS) entry which is preliminary data.</text>
</comment>
<feature type="transmembrane region" description="Helical" evidence="6">
    <location>
        <begin position="6"/>
        <end position="26"/>
    </location>
</feature>
<evidence type="ECO:0000256" key="3">
    <source>
        <dbReference type="ARBA" id="ARBA00022692"/>
    </source>
</evidence>
<feature type="domain" description="Cytochrome C biogenesis protein transmembrane" evidence="7">
    <location>
        <begin position="5"/>
        <end position="207"/>
    </location>
</feature>
<dbReference type="AlphaFoldDB" id="A0AAJ2KXI1"/>
<evidence type="ECO:0000256" key="4">
    <source>
        <dbReference type="ARBA" id="ARBA00022989"/>
    </source>
</evidence>
<feature type="transmembrane region" description="Helical" evidence="6">
    <location>
        <begin position="126"/>
        <end position="148"/>
    </location>
</feature>
<evidence type="ECO:0000256" key="6">
    <source>
        <dbReference type="SAM" id="Phobius"/>
    </source>
</evidence>
<name>A0AAJ2KXI1_ALKPS</name>
<sequence length="235" mass="26118">MEEITIYLAFAAGVLAFLSPCTLPLYPSFISYITGVSVHELKTNKKLWKITLAHSSLFCVGFSVIYYVLGFSASLFGRLFIENQMLIQQLGGIFLVLVGLFLAGVIEPKLLMSEWRMKYRPKKVSYINTFLIGLIFSAGWTACIGPIFSAIMYSSVANPAGAFVNVTAFSLGFSVPFIAMGFAIGKVRFLTKYSAVLMKIGGVIMIILGVTIFFNKMYYVNIWGNRIQQFFSGLF</sequence>
<evidence type="ECO:0000313" key="9">
    <source>
        <dbReference type="Proteomes" id="UP001285636"/>
    </source>
</evidence>
<dbReference type="PANTHER" id="PTHR31272:SF4">
    <property type="entry name" value="CYTOCHROME C-TYPE BIOGENESIS PROTEIN HI_1454-RELATED"/>
    <property type="match status" value="1"/>
</dbReference>
<evidence type="ECO:0000256" key="1">
    <source>
        <dbReference type="ARBA" id="ARBA00004141"/>
    </source>
</evidence>
<protein>
    <submittedName>
        <fullName evidence="8">Cytochrome c biogenesis CcdA family protein</fullName>
    </submittedName>
</protein>
<dbReference type="GO" id="GO:0017004">
    <property type="term" value="P:cytochrome complex assembly"/>
    <property type="evidence" value="ECO:0007669"/>
    <property type="project" value="InterPro"/>
</dbReference>
<evidence type="ECO:0000259" key="7">
    <source>
        <dbReference type="Pfam" id="PF02683"/>
    </source>
</evidence>
<feature type="transmembrane region" description="Helical" evidence="6">
    <location>
        <begin position="196"/>
        <end position="214"/>
    </location>
</feature>
<accession>A0AAJ2KXI1</accession>
<dbReference type="PANTHER" id="PTHR31272">
    <property type="entry name" value="CYTOCHROME C-TYPE BIOGENESIS PROTEIN HI_1454-RELATED"/>
    <property type="match status" value="1"/>
</dbReference>
<comment type="similarity">
    <text evidence="2">Belongs to the DsbD family.</text>
</comment>
<feature type="transmembrane region" description="Helical" evidence="6">
    <location>
        <begin position="89"/>
        <end position="106"/>
    </location>
</feature>
<reference evidence="8" key="1">
    <citation type="submission" date="2023-10" db="EMBL/GenBank/DDBJ databases">
        <title>Screening of Alkalihalophilus pseudofirmusBZ-TG-HK211 and Its Alleviation of Salt Stress on Rapeseed Growth.</title>
        <authorList>
            <person name="Zhao B."/>
            <person name="Guo T."/>
        </authorList>
    </citation>
    <scope>NUCLEOTIDE SEQUENCE</scope>
    <source>
        <strain evidence="8">BZ-TG-HK211</strain>
    </source>
</reference>
<proteinExistence type="inferred from homology"/>
<dbReference type="InterPro" id="IPR051790">
    <property type="entry name" value="Cytochrome_c-biogenesis_DsbD"/>
</dbReference>
<keyword evidence="4 6" id="KW-1133">Transmembrane helix</keyword>
<gene>
    <name evidence="8" type="ORF">RYX45_07100</name>
</gene>
<keyword evidence="3 6" id="KW-0812">Transmembrane</keyword>
<dbReference type="Proteomes" id="UP001285636">
    <property type="component" value="Unassembled WGS sequence"/>
</dbReference>
<evidence type="ECO:0000256" key="5">
    <source>
        <dbReference type="ARBA" id="ARBA00023136"/>
    </source>
</evidence>